<dbReference type="Proteomes" id="UP000516117">
    <property type="component" value="Chromosome"/>
</dbReference>
<protein>
    <submittedName>
        <fullName evidence="1">Uncharacterized protein</fullName>
    </submittedName>
</protein>
<name>A0A7H0H2M2_9ACTN</name>
<evidence type="ECO:0000313" key="1">
    <source>
        <dbReference type="EMBL" id="QNP54788.1"/>
    </source>
</evidence>
<sequence>MQSDDISPDDLSLLLLLAGSADAERLAREVEGGFNAERARQFLDSDDQWAQLQGFVTHVAPGTGWYLAASSNDETGRLNRALLNRVLAVRGPDGSDEPEYAVGRQGGLIELRPSWLDSHDDVPEVLATVQLPDGEVTWDPGRLASPPAIRAKTADAPWLPSLLTAPAVADVRAGAGRVEADPWEETLPLSRYAFGRWLLRWHPGSEDQRYPLDEGLLRLEVGTEAWGQASTLGSTSEAARLLQGSAPTLRAVQERVRAWTGWRRVLADHVVRQACDAYVSTQPEDAQLRTVEAVRDALREQDRLVSDLRNEEWLPAHPEPELAVAAGEGTEGGGRATVDPLLVPARSVAPDMPNVSWQVEVADERISIKVVVPVGNSPVDRLLATVVADGELVTAHLRRDGHRYRGEATLPFLPEEVSVHVHGDRAPGSFRDQASIRRTCAWIDAVVRSRRDTYEGVPVLGDELVLDAARPYLAELAAWRPGL</sequence>
<dbReference type="AlphaFoldDB" id="A0A7H0H2M2"/>
<dbReference type="KEGG" id="tdf:H9L22_10795"/>
<reference evidence="1 2" key="1">
    <citation type="submission" date="2020-08" db="EMBL/GenBank/DDBJ databases">
        <title>Genome sequence of Tessaracoccus defluvii JCM 17540T.</title>
        <authorList>
            <person name="Hyun D.-W."/>
            <person name="Bae J.-W."/>
        </authorList>
    </citation>
    <scope>NUCLEOTIDE SEQUENCE [LARGE SCALE GENOMIC DNA]</scope>
    <source>
        <strain evidence="1 2">JCM 17540</strain>
    </source>
</reference>
<proteinExistence type="predicted"/>
<organism evidence="1 2">
    <name type="scientific">Tessaracoccus defluvii</name>
    <dbReference type="NCBI Taxonomy" id="1285901"/>
    <lineage>
        <taxon>Bacteria</taxon>
        <taxon>Bacillati</taxon>
        <taxon>Actinomycetota</taxon>
        <taxon>Actinomycetes</taxon>
        <taxon>Propionibacteriales</taxon>
        <taxon>Propionibacteriaceae</taxon>
        <taxon>Tessaracoccus</taxon>
    </lineage>
</organism>
<dbReference type="RefSeq" id="WP_187719924.1">
    <property type="nucleotide sequence ID" value="NZ_BAABBL010000018.1"/>
</dbReference>
<dbReference type="EMBL" id="CP060789">
    <property type="protein sequence ID" value="QNP54788.1"/>
    <property type="molecule type" value="Genomic_DNA"/>
</dbReference>
<keyword evidence="2" id="KW-1185">Reference proteome</keyword>
<accession>A0A7H0H2M2</accession>
<evidence type="ECO:0000313" key="2">
    <source>
        <dbReference type="Proteomes" id="UP000516117"/>
    </source>
</evidence>
<gene>
    <name evidence="1" type="ORF">H9L22_10795</name>
</gene>